<comment type="caution">
    <text evidence="1">The sequence shown here is derived from an EMBL/GenBank/DDBJ whole genome shotgun (WGS) entry which is preliminary data.</text>
</comment>
<organism evidence="1 2">
    <name type="scientific">Cucumis melo var. makuwa</name>
    <name type="common">Oriental melon</name>
    <dbReference type="NCBI Taxonomy" id="1194695"/>
    <lineage>
        <taxon>Eukaryota</taxon>
        <taxon>Viridiplantae</taxon>
        <taxon>Streptophyta</taxon>
        <taxon>Embryophyta</taxon>
        <taxon>Tracheophyta</taxon>
        <taxon>Spermatophyta</taxon>
        <taxon>Magnoliopsida</taxon>
        <taxon>eudicotyledons</taxon>
        <taxon>Gunneridae</taxon>
        <taxon>Pentapetalae</taxon>
        <taxon>rosids</taxon>
        <taxon>fabids</taxon>
        <taxon>Cucurbitales</taxon>
        <taxon>Cucurbitaceae</taxon>
        <taxon>Benincaseae</taxon>
        <taxon>Cucumis</taxon>
    </lineage>
</organism>
<evidence type="ECO:0000313" key="2">
    <source>
        <dbReference type="Proteomes" id="UP000321947"/>
    </source>
</evidence>
<accession>A0A5D3BPH5</accession>
<proteinExistence type="predicted"/>
<gene>
    <name evidence="1" type="ORF">E5676_scaffold451G001990</name>
</gene>
<name>A0A5D3BPH5_CUCMM</name>
<protein>
    <submittedName>
        <fullName evidence="1">CACTA en-spm transposon protein</fullName>
    </submittedName>
</protein>
<sequence length="222" mass="25125">MSVPSSLSSLAVVPRRSAAFEDDLDNIAGGSLSEGDNAGPSSQQPATLTFRIRAQSRLLELEHHVAINGRIPMTIAPRAKFVEHQMFTTFKEFQVDCHRYFKKYSDSEEARANPPNALVGHHGDWLFLYDHYMSRAFQRNTRRAGTFMSQAVDDAHNQMLELQSQPTPEGSQPLSEDEICNQVLDRQPGYSKGLGWDPSRRPAGRRVRAVPRHLFCNPYKER</sequence>
<dbReference type="AlphaFoldDB" id="A0A5D3BPH5"/>
<evidence type="ECO:0000313" key="1">
    <source>
        <dbReference type="EMBL" id="TYK01603.1"/>
    </source>
</evidence>
<dbReference type="EMBL" id="SSTD01016175">
    <property type="protein sequence ID" value="TYK01603.1"/>
    <property type="molecule type" value="Genomic_DNA"/>
</dbReference>
<dbReference type="Proteomes" id="UP000321947">
    <property type="component" value="Unassembled WGS sequence"/>
</dbReference>
<reference evidence="1 2" key="1">
    <citation type="submission" date="2019-08" db="EMBL/GenBank/DDBJ databases">
        <title>Draft genome sequences of two oriental melons (Cucumis melo L. var makuwa).</title>
        <authorList>
            <person name="Kwon S.-Y."/>
        </authorList>
    </citation>
    <scope>NUCLEOTIDE SEQUENCE [LARGE SCALE GENOMIC DNA]</scope>
    <source>
        <strain evidence="2">cv. Chang Bougi</strain>
        <tissue evidence="1">Leaf</tissue>
    </source>
</reference>